<reference evidence="2" key="1">
    <citation type="journal article" date="2023" name="Commun. Biol.">
        <title>Genome analysis of Parmales, the sister group of diatoms, reveals the evolutionary specialization of diatoms from phago-mixotrophs to photoautotrophs.</title>
        <authorList>
            <person name="Ban H."/>
            <person name="Sato S."/>
            <person name="Yoshikawa S."/>
            <person name="Yamada K."/>
            <person name="Nakamura Y."/>
            <person name="Ichinomiya M."/>
            <person name="Sato N."/>
            <person name="Blanc-Mathieu R."/>
            <person name="Endo H."/>
            <person name="Kuwata A."/>
            <person name="Ogata H."/>
        </authorList>
    </citation>
    <scope>NUCLEOTIDE SEQUENCE [LARGE SCALE GENOMIC DNA]</scope>
</reference>
<gene>
    <name evidence="1" type="ORF">TL16_g00903</name>
</gene>
<dbReference type="AlphaFoldDB" id="A0A9W6ZEZ2"/>
<dbReference type="Proteomes" id="UP001162640">
    <property type="component" value="Unassembled WGS sequence"/>
</dbReference>
<evidence type="ECO:0000313" key="1">
    <source>
        <dbReference type="EMBL" id="GMH50921.1"/>
    </source>
</evidence>
<name>A0A9W6ZEZ2_9STRA</name>
<dbReference type="EMBL" id="BLQM01000018">
    <property type="protein sequence ID" value="GMH50921.1"/>
    <property type="molecule type" value="Genomic_DNA"/>
</dbReference>
<organism evidence="1 2">
    <name type="scientific">Triparma laevis f. inornata</name>
    <dbReference type="NCBI Taxonomy" id="1714386"/>
    <lineage>
        <taxon>Eukaryota</taxon>
        <taxon>Sar</taxon>
        <taxon>Stramenopiles</taxon>
        <taxon>Ochrophyta</taxon>
        <taxon>Bolidophyceae</taxon>
        <taxon>Parmales</taxon>
        <taxon>Triparmaceae</taxon>
        <taxon>Triparma</taxon>
    </lineage>
</organism>
<proteinExistence type="predicted"/>
<evidence type="ECO:0000313" key="2">
    <source>
        <dbReference type="Proteomes" id="UP001162640"/>
    </source>
</evidence>
<sequence length="75" mass="8057">MSWTTSPIPLTTLKKICGFYNCTVNDLFVTCVSLAVKRQLRELKGGKDVGGKIGVVIPVHLQGGVLLEGQSIGNR</sequence>
<protein>
    <submittedName>
        <fullName evidence="1">Uncharacterized protein</fullName>
    </submittedName>
</protein>
<comment type="caution">
    <text evidence="1">The sequence shown here is derived from an EMBL/GenBank/DDBJ whole genome shotgun (WGS) entry which is preliminary data.</text>
</comment>
<accession>A0A9W6ZEZ2</accession>